<dbReference type="STRING" id="93759.A0A1R3KVV1"/>
<evidence type="ECO:0000256" key="3">
    <source>
        <dbReference type="ARBA" id="ARBA00022722"/>
    </source>
</evidence>
<evidence type="ECO:0000256" key="2">
    <source>
        <dbReference type="ARBA" id="ARBA00022695"/>
    </source>
</evidence>
<feature type="domain" description="Reverse transcriptase RNase H-like" evidence="7">
    <location>
        <begin position="8"/>
        <end position="63"/>
    </location>
</feature>
<dbReference type="AlphaFoldDB" id="A0A1R3KVV1"/>
<dbReference type="EMBL" id="AWUE01010828">
    <property type="protein sequence ID" value="OMP11254.1"/>
    <property type="molecule type" value="Genomic_DNA"/>
</dbReference>
<organism evidence="8 9">
    <name type="scientific">Corchorus olitorius</name>
    <dbReference type="NCBI Taxonomy" id="93759"/>
    <lineage>
        <taxon>Eukaryota</taxon>
        <taxon>Viridiplantae</taxon>
        <taxon>Streptophyta</taxon>
        <taxon>Embryophyta</taxon>
        <taxon>Tracheophyta</taxon>
        <taxon>Spermatophyta</taxon>
        <taxon>Magnoliopsida</taxon>
        <taxon>eudicotyledons</taxon>
        <taxon>Gunneridae</taxon>
        <taxon>Pentapetalae</taxon>
        <taxon>rosids</taxon>
        <taxon>malvids</taxon>
        <taxon>Malvales</taxon>
        <taxon>Malvaceae</taxon>
        <taxon>Grewioideae</taxon>
        <taxon>Apeibeae</taxon>
        <taxon>Corchorus</taxon>
    </lineage>
</organism>
<evidence type="ECO:0000313" key="8">
    <source>
        <dbReference type="EMBL" id="OMP11254.1"/>
    </source>
</evidence>
<evidence type="ECO:0000256" key="5">
    <source>
        <dbReference type="ARBA" id="ARBA00022801"/>
    </source>
</evidence>
<keyword evidence="4" id="KW-0255">Endonuclease</keyword>
<dbReference type="GO" id="GO:0003964">
    <property type="term" value="F:RNA-directed DNA polymerase activity"/>
    <property type="evidence" value="ECO:0007669"/>
    <property type="project" value="UniProtKB-KW"/>
</dbReference>
<accession>A0A1R3KVV1</accession>
<dbReference type="OrthoDB" id="1931077at2759"/>
<evidence type="ECO:0000256" key="4">
    <source>
        <dbReference type="ARBA" id="ARBA00022759"/>
    </source>
</evidence>
<keyword evidence="5" id="KW-0378">Hydrolase</keyword>
<dbReference type="SUPFAM" id="SSF56672">
    <property type="entry name" value="DNA/RNA polymerases"/>
    <property type="match status" value="1"/>
</dbReference>
<keyword evidence="1" id="KW-0808">Transferase</keyword>
<keyword evidence="2" id="KW-0548">Nucleotidyltransferase</keyword>
<dbReference type="Pfam" id="PF17917">
    <property type="entry name" value="RT_RNaseH"/>
    <property type="match status" value="1"/>
</dbReference>
<comment type="caution">
    <text evidence="8">The sequence shown here is derived from an EMBL/GenBank/DDBJ whole genome shotgun (WGS) entry which is preliminary data.</text>
</comment>
<reference evidence="9" key="1">
    <citation type="submission" date="2013-09" db="EMBL/GenBank/DDBJ databases">
        <title>Corchorus olitorius genome sequencing.</title>
        <authorList>
            <person name="Alam M."/>
            <person name="Haque M.S."/>
            <person name="Islam M.S."/>
            <person name="Emdad E.M."/>
            <person name="Islam M.M."/>
            <person name="Ahmed B."/>
            <person name="Halim A."/>
            <person name="Hossen Q.M.M."/>
            <person name="Hossain M.Z."/>
            <person name="Ahmed R."/>
            <person name="Khan M.M."/>
            <person name="Islam R."/>
            <person name="Rashid M.M."/>
            <person name="Khan S.A."/>
            <person name="Rahman M.S."/>
            <person name="Alam M."/>
            <person name="Yahiya A.S."/>
            <person name="Khan M.S."/>
            <person name="Azam M.S."/>
            <person name="Haque T."/>
            <person name="Lashkar M.Z.H."/>
            <person name="Akhand A.I."/>
            <person name="Morshed G."/>
            <person name="Roy S."/>
            <person name="Uddin K.S."/>
            <person name="Rabeya T."/>
            <person name="Hossain A.S."/>
            <person name="Chowdhury A."/>
            <person name="Snigdha A.R."/>
            <person name="Mortoza M.S."/>
            <person name="Matin S.A."/>
            <person name="Hoque S.M.E."/>
            <person name="Islam M.K."/>
            <person name="Roy D.K."/>
            <person name="Haider R."/>
            <person name="Moosa M.M."/>
            <person name="Elias S.M."/>
            <person name="Hasan A.M."/>
            <person name="Jahan S."/>
            <person name="Shafiuddin M."/>
            <person name="Mahmood N."/>
            <person name="Shommy N.S."/>
        </authorList>
    </citation>
    <scope>NUCLEOTIDE SEQUENCE [LARGE SCALE GENOMIC DNA]</scope>
    <source>
        <strain evidence="9">cv. O-4</strain>
    </source>
</reference>
<evidence type="ECO:0000259" key="7">
    <source>
        <dbReference type="Pfam" id="PF17917"/>
    </source>
</evidence>
<gene>
    <name evidence="8" type="ORF">COLO4_03934</name>
</gene>
<evidence type="ECO:0000256" key="1">
    <source>
        <dbReference type="ARBA" id="ARBA00022679"/>
    </source>
</evidence>
<keyword evidence="9" id="KW-1185">Reference proteome</keyword>
<dbReference type="InterPro" id="IPR043502">
    <property type="entry name" value="DNA/RNA_pol_sf"/>
</dbReference>
<sequence length="124" mass="14380">MVGKSPSFFSRTLGIRYQKLAVYEKELIGLAKGIRHWRPYPYLSARLFKVRTDHFGLKSLLDKIRPMQEPNERALQAALPFFTHGLRARDRRRRTVFSFSTGANLSLVGEAGFEFILYDTYALH</sequence>
<protein>
    <recommendedName>
        <fullName evidence="7">Reverse transcriptase RNase H-like domain-containing protein</fullName>
    </recommendedName>
</protein>
<keyword evidence="6" id="KW-0695">RNA-directed DNA polymerase</keyword>
<dbReference type="InterPro" id="IPR041373">
    <property type="entry name" value="RT_RNaseH"/>
</dbReference>
<dbReference type="GO" id="GO:0016787">
    <property type="term" value="F:hydrolase activity"/>
    <property type="evidence" value="ECO:0007669"/>
    <property type="project" value="UniProtKB-KW"/>
</dbReference>
<dbReference type="GO" id="GO:0004519">
    <property type="term" value="F:endonuclease activity"/>
    <property type="evidence" value="ECO:0007669"/>
    <property type="project" value="UniProtKB-KW"/>
</dbReference>
<dbReference type="Proteomes" id="UP000187203">
    <property type="component" value="Unassembled WGS sequence"/>
</dbReference>
<name>A0A1R3KVV1_9ROSI</name>
<evidence type="ECO:0000256" key="6">
    <source>
        <dbReference type="ARBA" id="ARBA00022918"/>
    </source>
</evidence>
<keyword evidence="3" id="KW-0540">Nuclease</keyword>
<evidence type="ECO:0000313" key="9">
    <source>
        <dbReference type="Proteomes" id="UP000187203"/>
    </source>
</evidence>
<proteinExistence type="predicted"/>